<dbReference type="InterPro" id="IPR017945">
    <property type="entry name" value="DHBP_synth_RibB-like_a/b_dom"/>
</dbReference>
<evidence type="ECO:0000256" key="7">
    <source>
        <dbReference type="ARBA" id="ARBA00022694"/>
    </source>
</evidence>
<dbReference type="Pfam" id="PF03481">
    <property type="entry name" value="Sua5_C"/>
    <property type="match status" value="1"/>
</dbReference>
<accession>A0ABV2RC27</accession>
<keyword evidence="9 13" id="KW-0547">Nucleotide-binding</keyword>
<keyword evidence="5 13" id="KW-0963">Cytoplasm</keyword>
<dbReference type="PANTHER" id="PTHR17490">
    <property type="entry name" value="SUA5"/>
    <property type="match status" value="1"/>
</dbReference>
<dbReference type="PIRSF" id="PIRSF004930">
    <property type="entry name" value="Tln_factor_SUA5"/>
    <property type="match status" value="1"/>
</dbReference>
<name>A0ABV2RC27_9CAUL</name>
<evidence type="ECO:0000256" key="11">
    <source>
        <dbReference type="ARBA" id="ARBA00029774"/>
    </source>
</evidence>
<evidence type="ECO:0000256" key="5">
    <source>
        <dbReference type="ARBA" id="ARBA00022490"/>
    </source>
</evidence>
<dbReference type="PANTHER" id="PTHR17490:SF16">
    <property type="entry name" value="THREONYLCARBAMOYL-AMP SYNTHASE"/>
    <property type="match status" value="1"/>
</dbReference>
<evidence type="ECO:0000256" key="6">
    <source>
        <dbReference type="ARBA" id="ARBA00022679"/>
    </source>
</evidence>
<keyword evidence="6 13" id="KW-0808">Transferase</keyword>
<dbReference type="InterPro" id="IPR010923">
    <property type="entry name" value="T(6)A37_SUA5"/>
</dbReference>
<dbReference type="EC" id="2.7.7.87" evidence="3 13"/>
<dbReference type="PROSITE" id="PS51163">
    <property type="entry name" value="YRDC"/>
    <property type="match status" value="1"/>
</dbReference>
<evidence type="ECO:0000256" key="12">
    <source>
        <dbReference type="ARBA" id="ARBA00048366"/>
    </source>
</evidence>
<evidence type="ECO:0000256" key="10">
    <source>
        <dbReference type="ARBA" id="ARBA00022840"/>
    </source>
</evidence>
<evidence type="ECO:0000259" key="14">
    <source>
        <dbReference type="PROSITE" id="PS51163"/>
    </source>
</evidence>
<evidence type="ECO:0000256" key="9">
    <source>
        <dbReference type="ARBA" id="ARBA00022741"/>
    </source>
</evidence>
<comment type="catalytic activity">
    <reaction evidence="12 13">
        <text>L-threonine + hydrogencarbonate + ATP = L-threonylcarbamoyladenylate + diphosphate + H2O</text>
        <dbReference type="Rhea" id="RHEA:36407"/>
        <dbReference type="ChEBI" id="CHEBI:15377"/>
        <dbReference type="ChEBI" id="CHEBI:17544"/>
        <dbReference type="ChEBI" id="CHEBI:30616"/>
        <dbReference type="ChEBI" id="CHEBI:33019"/>
        <dbReference type="ChEBI" id="CHEBI:57926"/>
        <dbReference type="ChEBI" id="CHEBI:73682"/>
        <dbReference type="EC" id="2.7.7.87"/>
    </reaction>
</comment>
<evidence type="ECO:0000256" key="13">
    <source>
        <dbReference type="PIRNR" id="PIRNR004930"/>
    </source>
</evidence>
<dbReference type="Pfam" id="PF01300">
    <property type="entry name" value="Sua5_yciO_yrdC"/>
    <property type="match status" value="1"/>
</dbReference>
<reference evidence="15 16" key="1">
    <citation type="submission" date="2024-06" db="EMBL/GenBank/DDBJ databases">
        <title>Sorghum-associated microbial communities from plants grown in Nebraska, USA.</title>
        <authorList>
            <person name="Schachtman D."/>
        </authorList>
    </citation>
    <scope>NUCLEOTIDE SEQUENCE [LARGE SCALE GENOMIC DNA]</scope>
    <source>
        <strain evidence="15 16">2814</strain>
    </source>
</reference>
<protein>
    <recommendedName>
        <fullName evidence="4 13">Threonylcarbamoyl-AMP synthase</fullName>
        <shortName evidence="13">TC-AMP synthase</shortName>
        <ecNumber evidence="3 13">2.7.7.87</ecNumber>
    </recommendedName>
    <alternativeName>
        <fullName evidence="11 13">L-threonylcarbamoyladenylate synthase</fullName>
    </alternativeName>
</protein>
<evidence type="ECO:0000256" key="2">
    <source>
        <dbReference type="ARBA" id="ARBA00007663"/>
    </source>
</evidence>
<dbReference type="InterPro" id="IPR006070">
    <property type="entry name" value="Sua5-like_dom"/>
</dbReference>
<dbReference type="InterPro" id="IPR038385">
    <property type="entry name" value="Sua5/YwlC_C"/>
</dbReference>
<dbReference type="Proteomes" id="UP001549313">
    <property type="component" value="Unassembled WGS sequence"/>
</dbReference>
<dbReference type="RefSeq" id="WP_354088510.1">
    <property type="nucleotide sequence ID" value="NZ_JBEPTF010000001.1"/>
</dbReference>
<keyword evidence="8 13" id="KW-0548">Nucleotidyltransferase</keyword>
<evidence type="ECO:0000256" key="4">
    <source>
        <dbReference type="ARBA" id="ARBA00015492"/>
    </source>
</evidence>
<evidence type="ECO:0000313" key="16">
    <source>
        <dbReference type="Proteomes" id="UP001549313"/>
    </source>
</evidence>
<evidence type="ECO:0000256" key="1">
    <source>
        <dbReference type="ARBA" id="ARBA00004496"/>
    </source>
</evidence>
<dbReference type="GO" id="GO:0061710">
    <property type="term" value="F:L-threonylcarbamoyladenylate synthase"/>
    <property type="evidence" value="ECO:0007669"/>
    <property type="project" value="UniProtKB-EC"/>
</dbReference>
<proteinExistence type="inferred from homology"/>
<keyword evidence="10 13" id="KW-0067">ATP-binding</keyword>
<dbReference type="NCBIfam" id="TIGR00057">
    <property type="entry name" value="L-threonylcarbamoyladenylate synthase"/>
    <property type="match status" value="1"/>
</dbReference>
<organism evidence="15 16">
    <name type="scientific">Brevundimonas faecalis</name>
    <dbReference type="NCBI Taxonomy" id="947378"/>
    <lineage>
        <taxon>Bacteria</taxon>
        <taxon>Pseudomonadati</taxon>
        <taxon>Pseudomonadota</taxon>
        <taxon>Alphaproteobacteria</taxon>
        <taxon>Caulobacterales</taxon>
        <taxon>Caulobacteraceae</taxon>
        <taxon>Brevundimonas</taxon>
    </lineage>
</organism>
<evidence type="ECO:0000313" key="15">
    <source>
        <dbReference type="EMBL" id="MET4683593.1"/>
    </source>
</evidence>
<comment type="caution">
    <text evidence="15">The sequence shown here is derived from an EMBL/GenBank/DDBJ whole genome shotgun (WGS) entry which is preliminary data.</text>
</comment>
<sequence>MKGDSPEIAAEALKTGRLVMLPTETVYGLAADASNPQAVARIFEAKGRPRFNPLIAHVANAVDAETVAVFDASARALAEAFWPGPLTIVAPVRDRDQVCDLARAGLDSVAVRVPGHLKARAVIAAFGGAVVAPSANRSGRPSPTTFDDALEETGQAVGAAVDGGPCAVGVESTVVSVLDGQVALLRPGSVTREELEAVVGPLAEAAGQGHRSPGRLALHYAPDAPVRIEAEAANDGEILLGFGPGVGEARWSLSASGDLREAAANLFRLLREADRTQPKGIAVSPIPRTGLGEAINDRLKRAAGFVG</sequence>
<dbReference type="Gene3D" id="3.40.50.11030">
    <property type="entry name" value="Threonylcarbamoyl-AMP synthase, C-terminal domain"/>
    <property type="match status" value="1"/>
</dbReference>
<evidence type="ECO:0000256" key="3">
    <source>
        <dbReference type="ARBA" id="ARBA00012584"/>
    </source>
</evidence>
<comment type="function">
    <text evidence="13">Required for the formation of a threonylcarbamoyl group on adenosine at position 37 (t(6)A37) in tRNAs that read codons beginning with adenine.</text>
</comment>
<comment type="subcellular location">
    <subcellularLocation>
        <location evidence="1 13">Cytoplasm</location>
    </subcellularLocation>
</comment>
<comment type="similarity">
    <text evidence="2 13">Belongs to the SUA5 family.</text>
</comment>
<dbReference type="InterPro" id="IPR050156">
    <property type="entry name" value="TC-AMP_synthase_SUA5"/>
</dbReference>
<evidence type="ECO:0000256" key="8">
    <source>
        <dbReference type="ARBA" id="ARBA00022695"/>
    </source>
</evidence>
<dbReference type="Gene3D" id="3.90.870.10">
    <property type="entry name" value="DHBP synthase"/>
    <property type="match status" value="1"/>
</dbReference>
<keyword evidence="16" id="KW-1185">Reference proteome</keyword>
<feature type="domain" description="YrdC-like" evidence="14">
    <location>
        <begin position="3"/>
        <end position="190"/>
    </location>
</feature>
<keyword evidence="7 13" id="KW-0819">tRNA processing</keyword>
<dbReference type="EMBL" id="JBEPTF010000001">
    <property type="protein sequence ID" value="MET4683593.1"/>
    <property type="molecule type" value="Genomic_DNA"/>
</dbReference>
<gene>
    <name evidence="15" type="ORF">ABIE19_001502</name>
</gene>
<dbReference type="InterPro" id="IPR005145">
    <property type="entry name" value="Sua5_C"/>
</dbReference>
<dbReference type="SUPFAM" id="SSF55821">
    <property type="entry name" value="YrdC/RibB"/>
    <property type="match status" value="1"/>
</dbReference>